<dbReference type="SMART" id="SM00784">
    <property type="entry name" value="SPT2"/>
    <property type="match status" value="1"/>
</dbReference>
<feature type="compositionally biased region" description="Basic and acidic residues" evidence="3">
    <location>
        <begin position="48"/>
        <end position="91"/>
    </location>
</feature>
<dbReference type="GO" id="GO:0005730">
    <property type="term" value="C:nucleolus"/>
    <property type="evidence" value="ECO:0007669"/>
    <property type="project" value="TreeGrafter"/>
</dbReference>
<organism evidence="4 5">
    <name type="scientific">Rosa chinensis</name>
    <name type="common">China rose</name>
    <dbReference type="NCBI Taxonomy" id="74649"/>
    <lineage>
        <taxon>Eukaryota</taxon>
        <taxon>Viridiplantae</taxon>
        <taxon>Streptophyta</taxon>
        <taxon>Embryophyta</taxon>
        <taxon>Tracheophyta</taxon>
        <taxon>Spermatophyta</taxon>
        <taxon>Magnoliopsida</taxon>
        <taxon>eudicotyledons</taxon>
        <taxon>Gunneridae</taxon>
        <taxon>Pentapetalae</taxon>
        <taxon>rosids</taxon>
        <taxon>fabids</taxon>
        <taxon>Rosales</taxon>
        <taxon>Rosaceae</taxon>
        <taxon>Rosoideae</taxon>
        <taxon>Rosoideae incertae sedis</taxon>
        <taxon>Rosa</taxon>
    </lineage>
</organism>
<feature type="region of interest" description="Disordered" evidence="3">
    <location>
        <begin position="450"/>
        <end position="478"/>
    </location>
</feature>
<dbReference type="GO" id="GO:0003677">
    <property type="term" value="F:DNA binding"/>
    <property type="evidence" value="ECO:0007669"/>
    <property type="project" value="TreeGrafter"/>
</dbReference>
<dbReference type="STRING" id="74649.A0A2P6RPI2"/>
<comment type="caution">
    <text evidence="4">The sequence shown here is derived from an EMBL/GenBank/DDBJ whole genome shotgun (WGS) entry which is preliminary data.</text>
</comment>
<evidence type="ECO:0000256" key="3">
    <source>
        <dbReference type="SAM" id="MobiDB-lite"/>
    </source>
</evidence>
<accession>A0A2P6RPI2</accession>
<dbReference type="Pfam" id="PF08243">
    <property type="entry name" value="SPT2"/>
    <property type="match status" value="1"/>
</dbReference>
<feature type="compositionally biased region" description="Polar residues" evidence="3">
    <location>
        <begin position="121"/>
        <end position="132"/>
    </location>
</feature>
<keyword evidence="2" id="KW-0175">Coiled coil</keyword>
<evidence type="ECO:0000313" key="5">
    <source>
        <dbReference type="Proteomes" id="UP000238479"/>
    </source>
</evidence>
<dbReference type="Proteomes" id="UP000238479">
    <property type="component" value="Chromosome 2"/>
</dbReference>
<dbReference type="PANTHER" id="PTHR22691">
    <property type="entry name" value="YEAST SPT2-RELATED"/>
    <property type="match status" value="1"/>
</dbReference>
<comment type="similarity">
    <text evidence="1">Belongs to the SPT2 family.</text>
</comment>
<feature type="compositionally biased region" description="Low complexity" evidence="3">
    <location>
        <begin position="273"/>
        <end position="288"/>
    </location>
</feature>
<dbReference type="OMA" id="ATNGYHR"/>
<dbReference type="AlphaFoldDB" id="A0A2P6RPI2"/>
<feature type="compositionally biased region" description="Low complexity" evidence="3">
    <location>
        <begin position="136"/>
        <end position="147"/>
    </location>
</feature>
<name>A0A2P6RPI2_ROSCH</name>
<protein>
    <submittedName>
        <fullName evidence="4">Putative chromatin SPT2</fullName>
    </submittedName>
</protein>
<sequence>MRGYDTQRFDRPVEEYDDYESEGDGYGYEEERDEYEDEEEEEEEEEEAPKPTKEALEYLELRQRLKEQVRRQMKKKEGGSRANSNDRKKLPYDNFGSFFGPSQPVIAQRVIQESKSLLETQHLASRATNSVHPNKKSSGSTSGGSKSVAHNPKPKVINEQKNKLQKLKDTRDYSFLLSEDAELPAPAKDRPPRSDSALKSEVRSSQTMAKSKQPLANNGRPVHGGLDNGRSVHGSRENGRPVQGSRENGRPVQSGRDERKAVPTNGHMHSKVGSNRPSSASSRPGSTSMDSRKQLGSNNANGPGRPLGPKGLPSKMPASTTERRASAPGLKNSLSSLQKAPSSTSQSSVQRQPVQQRKEIREPSKPNMLSKQSTGLSKPQIHKPQMHKQIPSRPVSQEYRPKKRPASRFADDEYDPESGDISSMIRNMFGYNPTKFADDDDVSDMEAGFEDIQREERRSAKIARQEDEEQARLIEEEERRERLAAKMRKQKKLKR</sequence>
<feature type="compositionally biased region" description="Low complexity" evidence="3">
    <location>
        <begin position="333"/>
        <end position="355"/>
    </location>
</feature>
<dbReference type="InterPro" id="IPR013256">
    <property type="entry name" value="Chromatin_SPT2"/>
</dbReference>
<proteinExistence type="inferred from homology"/>
<feature type="compositionally biased region" description="Basic and acidic residues" evidence="3">
    <location>
        <begin position="1"/>
        <end position="14"/>
    </location>
</feature>
<feature type="compositionally biased region" description="Acidic residues" evidence="3">
    <location>
        <begin position="15"/>
        <end position="47"/>
    </location>
</feature>
<dbReference type="EMBL" id="PDCK01000040">
    <property type="protein sequence ID" value="PRQ48349.1"/>
    <property type="molecule type" value="Genomic_DNA"/>
</dbReference>
<feature type="compositionally biased region" description="Low complexity" evidence="3">
    <location>
        <begin position="302"/>
        <end position="313"/>
    </location>
</feature>
<keyword evidence="5" id="KW-1185">Reference proteome</keyword>
<reference evidence="4 5" key="1">
    <citation type="journal article" date="2018" name="Nat. Genet.">
        <title>The Rosa genome provides new insights in the design of modern roses.</title>
        <authorList>
            <person name="Bendahmane M."/>
        </authorList>
    </citation>
    <scope>NUCLEOTIDE SEQUENCE [LARGE SCALE GENOMIC DNA]</scope>
    <source>
        <strain evidence="5">cv. Old Blush</strain>
    </source>
</reference>
<feature type="compositionally biased region" description="Basic and acidic residues" evidence="3">
    <location>
        <begin position="451"/>
        <end position="478"/>
    </location>
</feature>
<dbReference type="PANTHER" id="PTHR22691:SF8">
    <property type="entry name" value="PROTEIN SPT2 HOMOLOG"/>
    <property type="match status" value="1"/>
</dbReference>
<feature type="region of interest" description="Disordered" evidence="3">
    <location>
        <begin position="121"/>
        <end position="421"/>
    </location>
</feature>
<feature type="compositionally biased region" description="Basic and acidic residues" evidence="3">
    <location>
        <begin position="156"/>
        <end position="172"/>
    </location>
</feature>
<dbReference type="GO" id="GO:0006334">
    <property type="term" value="P:nucleosome assembly"/>
    <property type="evidence" value="ECO:0007669"/>
    <property type="project" value="TreeGrafter"/>
</dbReference>
<dbReference type="GO" id="GO:0006360">
    <property type="term" value="P:transcription by RNA polymerase I"/>
    <property type="evidence" value="ECO:0007669"/>
    <property type="project" value="TreeGrafter"/>
</dbReference>
<evidence type="ECO:0000256" key="2">
    <source>
        <dbReference type="ARBA" id="ARBA00023054"/>
    </source>
</evidence>
<evidence type="ECO:0000313" key="4">
    <source>
        <dbReference type="EMBL" id="PRQ48349.1"/>
    </source>
</evidence>
<gene>
    <name evidence="4" type="ORF">RchiOBHm_Chr2g0109681</name>
</gene>
<evidence type="ECO:0000256" key="1">
    <source>
        <dbReference type="ARBA" id="ARBA00006461"/>
    </source>
</evidence>
<dbReference type="Gramene" id="PRQ48349">
    <property type="protein sequence ID" value="PRQ48349"/>
    <property type="gene ID" value="RchiOBHm_Chr2g0109681"/>
</dbReference>
<feature type="compositionally biased region" description="Polar residues" evidence="3">
    <location>
        <begin position="367"/>
        <end position="377"/>
    </location>
</feature>
<dbReference type="GO" id="GO:0042393">
    <property type="term" value="F:histone binding"/>
    <property type="evidence" value="ECO:0007669"/>
    <property type="project" value="TreeGrafter"/>
</dbReference>
<feature type="compositionally biased region" description="Polar residues" evidence="3">
    <location>
        <begin position="203"/>
        <end position="216"/>
    </location>
</feature>
<feature type="compositionally biased region" description="Basic and acidic residues" evidence="3">
    <location>
        <begin position="187"/>
        <end position="202"/>
    </location>
</feature>
<feature type="region of interest" description="Disordered" evidence="3">
    <location>
        <begin position="1"/>
        <end position="96"/>
    </location>
</feature>